<evidence type="ECO:0000313" key="10">
    <source>
        <dbReference type="Proteomes" id="UP001165283"/>
    </source>
</evidence>
<organism evidence="9 10">
    <name type="scientific">Pseudonocardia humida</name>
    <dbReference type="NCBI Taxonomy" id="2800819"/>
    <lineage>
        <taxon>Bacteria</taxon>
        <taxon>Bacillati</taxon>
        <taxon>Actinomycetota</taxon>
        <taxon>Actinomycetes</taxon>
        <taxon>Pseudonocardiales</taxon>
        <taxon>Pseudonocardiaceae</taxon>
        <taxon>Pseudonocardia</taxon>
    </lineage>
</organism>
<comment type="caution">
    <text evidence="9">The sequence shown here is derived from an EMBL/GenBank/DDBJ whole genome shotgun (WGS) entry which is preliminary data.</text>
</comment>
<dbReference type="PANTHER" id="PTHR42771">
    <property type="entry name" value="IRON(3+)-HYDROXAMATE IMPORT ATP-BINDING PROTEIN FHUC"/>
    <property type="match status" value="1"/>
</dbReference>
<dbReference type="InterPro" id="IPR038729">
    <property type="entry name" value="Rad50/SbcC_AAA"/>
</dbReference>
<dbReference type="InterPro" id="IPR051535">
    <property type="entry name" value="Siderophore_ABC-ATPase"/>
</dbReference>
<keyword evidence="6" id="KW-0406">Ion transport</keyword>
<dbReference type="EMBL" id="JAGSOV010000028">
    <property type="protein sequence ID" value="MCO1656034.1"/>
    <property type="molecule type" value="Genomic_DNA"/>
</dbReference>
<dbReference type="Gene3D" id="3.40.50.300">
    <property type="entry name" value="P-loop containing nucleotide triphosphate hydrolases"/>
    <property type="match status" value="2"/>
</dbReference>
<proteinExistence type="predicted"/>
<dbReference type="Pfam" id="PF13476">
    <property type="entry name" value="AAA_23"/>
    <property type="match status" value="1"/>
</dbReference>
<evidence type="ECO:0000313" key="9">
    <source>
        <dbReference type="EMBL" id="MCO1656034.1"/>
    </source>
</evidence>
<evidence type="ECO:0000259" key="8">
    <source>
        <dbReference type="SMART" id="SM00382"/>
    </source>
</evidence>
<gene>
    <name evidence="9" type="ORF">KDL28_13320</name>
</gene>
<feature type="domain" description="AAA+ ATPase" evidence="8">
    <location>
        <begin position="40"/>
        <end position="211"/>
    </location>
</feature>
<keyword evidence="2" id="KW-0813">Transport</keyword>
<evidence type="ECO:0000256" key="7">
    <source>
        <dbReference type="ARBA" id="ARBA00023136"/>
    </source>
</evidence>
<dbReference type="SUPFAM" id="SSF52540">
    <property type="entry name" value="P-loop containing nucleoside triphosphate hydrolases"/>
    <property type="match status" value="1"/>
</dbReference>
<dbReference type="InterPro" id="IPR027417">
    <property type="entry name" value="P-loop_NTPase"/>
</dbReference>
<comment type="subcellular location">
    <subcellularLocation>
        <location evidence="1">Cell membrane</location>
        <topology evidence="1">Peripheral membrane protein</topology>
    </subcellularLocation>
</comment>
<dbReference type="SMART" id="SM00382">
    <property type="entry name" value="AAA"/>
    <property type="match status" value="1"/>
</dbReference>
<dbReference type="Proteomes" id="UP001165283">
    <property type="component" value="Unassembled WGS sequence"/>
</dbReference>
<evidence type="ECO:0000256" key="4">
    <source>
        <dbReference type="ARBA" id="ARBA00022496"/>
    </source>
</evidence>
<dbReference type="PANTHER" id="PTHR42771:SF2">
    <property type="entry name" value="IRON(3+)-HYDROXAMATE IMPORT ATP-BINDING PROTEIN FHUC"/>
    <property type="match status" value="1"/>
</dbReference>
<reference evidence="9" key="1">
    <citation type="submission" date="2021-04" db="EMBL/GenBank/DDBJ databases">
        <title>Pseudonocardia sp. nov., isolated from sandy soil of mangrove forest.</title>
        <authorList>
            <person name="Zan Z."/>
            <person name="Huang R."/>
            <person name="Liu W."/>
        </authorList>
    </citation>
    <scope>NUCLEOTIDE SEQUENCE</scope>
    <source>
        <strain evidence="9">S2-4</strain>
    </source>
</reference>
<evidence type="ECO:0000256" key="5">
    <source>
        <dbReference type="ARBA" id="ARBA00023004"/>
    </source>
</evidence>
<dbReference type="InterPro" id="IPR003593">
    <property type="entry name" value="AAA+_ATPase"/>
</dbReference>
<accession>A0ABT0ZZ59</accession>
<evidence type="ECO:0000256" key="3">
    <source>
        <dbReference type="ARBA" id="ARBA00022475"/>
    </source>
</evidence>
<keyword evidence="3" id="KW-1003">Cell membrane</keyword>
<dbReference type="RefSeq" id="WP_252438371.1">
    <property type="nucleotide sequence ID" value="NZ_JAGSOV010000028.1"/>
</dbReference>
<dbReference type="InterPro" id="IPR003959">
    <property type="entry name" value="ATPase_AAA_core"/>
</dbReference>
<protein>
    <submittedName>
        <fullName evidence="9">AAA family ATPase</fullName>
    </submittedName>
</protein>
<keyword evidence="4" id="KW-0410">Iron transport</keyword>
<keyword evidence="10" id="KW-1185">Reference proteome</keyword>
<keyword evidence="7" id="KW-0472">Membrane</keyword>
<evidence type="ECO:0000256" key="1">
    <source>
        <dbReference type="ARBA" id="ARBA00004202"/>
    </source>
</evidence>
<sequence length="244" mass="26594">MASGGGFVTWVRTEPPPPDEHPFTLPVVREVFARGGIGLDPGVTFLVGDNGSGKSTLLEALAVVFGMNLEGGSRNFRFSTRPERSALADHLVACWKRRPRTDFFLRAESFYNAATYVEELPGGGLGPYGGRSLHERSHGESFLDVALHRFGPDGLYLLDEPEAALSVRGCLALLRRVADLRARRCQFVVATHSPILLALPGALILQIDEDGALTPTGYDEAEPVRLTRGFLAEPDRLLRELLAD</sequence>
<keyword evidence="5" id="KW-0408">Iron</keyword>
<evidence type="ECO:0000256" key="6">
    <source>
        <dbReference type="ARBA" id="ARBA00023065"/>
    </source>
</evidence>
<name>A0ABT0ZZ59_9PSEU</name>
<dbReference type="Pfam" id="PF13304">
    <property type="entry name" value="AAA_21"/>
    <property type="match status" value="1"/>
</dbReference>
<evidence type="ECO:0000256" key="2">
    <source>
        <dbReference type="ARBA" id="ARBA00022448"/>
    </source>
</evidence>